<evidence type="ECO:0008006" key="3">
    <source>
        <dbReference type="Google" id="ProtNLM"/>
    </source>
</evidence>
<accession>A0A1B6LD07</accession>
<reference evidence="2" key="1">
    <citation type="submission" date="2015-11" db="EMBL/GenBank/DDBJ databases">
        <title>De novo transcriptome assembly of four potential Pierce s Disease insect vectors from Arizona vineyards.</title>
        <authorList>
            <person name="Tassone E.E."/>
        </authorList>
    </citation>
    <scope>NUCLEOTIDE SEQUENCE</scope>
</reference>
<proteinExistence type="predicted"/>
<organism evidence="2">
    <name type="scientific">Graphocephala atropunctata</name>
    <dbReference type="NCBI Taxonomy" id="36148"/>
    <lineage>
        <taxon>Eukaryota</taxon>
        <taxon>Metazoa</taxon>
        <taxon>Ecdysozoa</taxon>
        <taxon>Arthropoda</taxon>
        <taxon>Hexapoda</taxon>
        <taxon>Insecta</taxon>
        <taxon>Pterygota</taxon>
        <taxon>Neoptera</taxon>
        <taxon>Paraneoptera</taxon>
        <taxon>Hemiptera</taxon>
        <taxon>Auchenorrhyncha</taxon>
        <taxon>Membracoidea</taxon>
        <taxon>Cicadellidae</taxon>
        <taxon>Cicadellinae</taxon>
        <taxon>Cicadellini</taxon>
        <taxon>Graphocephala</taxon>
    </lineage>
</organism>
<protein>
    <recommendedName>
        <fullName evidence="3">Separase</fullName>
    </recommendedName>
</protein>
<name>A0A1B6LD07_9HEMI</name>
<dbReference type="EMBL" id="GEBQ01018382">
    <property type="protein sequence ID" value="JAT21595.1"/>
    <property type="molecule type" value="Transcribed_RNA"/>
</dbReference>
<feature type="region of interest" description="Disordered" evidence="1">
    <location>
        <begin position="1426"/>
        <end position="1477"/>
    </location>
</feature>
<sequence length="1477" mass="166237">MAKEETDFYPRWIKLLKSGYFQEVKKEVAVKEINGKQALGCIVALAQLAYDATKGNGQISSPCDVVSLTQKFATNVKPDKSNTLRYLTSLYHITNFLCEKDHFEQVTVLLNTVVEFKDENLELYTMEGKTLHDHFVAIFVKAVKKLVSRDNTADNTAVAATVSMLTTMWKLLLVNKTMRNGTVFLQNTIQACQILGQQDQKVAVRVITASLKLISEVDTIEDLEACLPQLFNLYSCLYRIQFKVTGHFSALSAVRSHLDQVKWKWSQKKVHAECFMVLCNATILFMWDYQEPSFTNKVQDNISVLTSFRGLSKNASVNAACALMEVMLMNSNRSMRKDVPVMPQSCLKPFLRMLLLLHGVFSDSETESMDHIKCLLDVFLFVINKEEAQCDSKQLKECVEFFLLARSDLVKAINNMISTNHSKAEKSIGLALNCFANILRVYKTAKLPEEIIILAKSFCQFICSLSSEVLKNSQNQYTVEVMFTILVSALGTERLDGALEALMAWLLKCPHESKKIFKLWGNLKHNSVCECNTEYLNITVQTIFERKNLFEQNWLQCQLSSNEIGKLLVEELETYCQNTHLRGEPVIAAADTLLALSTDYITQVKGLIVAMEVTSATENFADQCLRYYSKSKNLIKLLRKEKKQIDSVQFNFCMGNLLYVQLLCEIRHLRKECESEMVRLSVGPADPLVSELPESRPDPNDTCDVATKYNSLCLAEHRKVVESVDSAMRHWGFAYSVLKEQRKEEYDLSMTLEMLQGAGLLLRLYCDKVRQEKIWKLLHDLATMTGDVNMVVVAVGEMLNVTEVSQDLIENTKISLQQSEVSRKVGDLFHLNLALHYLTHDKVEDGLKLLSDIECKEKSHTIVYTYLLLVVGMYQQNSDWKTYNHKFHSLPSYHLSFHRAVSCLLFLVEEKKWGSLKEASHIHYQILRVSQLLGEAYCFLEQPREARCYLKSFLGLAQKLALPLGTVQLLLLLAWVDLSTGKVDDCAVKIEGLEDLLELCGTPLVYQQAPGSPSCLPARRGVLSPPEYLDHPPSCPCLPCSTEEYRRLVLETVTLRATFCAIFGQLSEGLQCFDVAIRVEEDLSRSGNKDVLKSCVRMWMRYGDVLASTSKYRDSSAANEKALKLLSTVKDPILLQHLVEQKICPQFLEQPLLFQPISARISTEIKNTPSKSQIPQPMTPKNTLPPGKSPLAVVNDNITPITPFARPVKPFKLPSSGDENTPPISVPKSRRKLKQLPKFITETPQPIHAISGTKASRTPFVIVDDDGKAVGISGKKTRPKTIQKIQTEVVNKAVEAPKKKLFNSVTESSHLKSEFAIPLDSEDCIVRKSNCKIGLKTYGKSKVPCKVGSKLVSLSGNKSTYSREDQNVNGGAFHFNEMTNAIESLKDSIVTDFVEGTPPKKFTPTRLPQPARSSKFCGQVLLSQTENSKNRSLSAISKKAKEAKDDSDCDIVEGTPPESLVRHTRSLNIKRSTRSKK</sequence>
<evidence type="ECO:0000256" key="1">
    <source>
        <dbReference type="SAM" id="MobiDB-lite"/>
    </source>
</evidence>
<gene>
    <name evidence="2" type="ORF">g.9123</name>
</gene>
<evidence type="ECO:0000313" key="2">
    <source>
        <dbReference type="EMBL" id="JAT21595.1"/>
    </source>
</evidence>